<gene>
    <name evidence="4" type="ORF">PANT_7d00004</name>
</gene>
<dbReference type="Proteomes" id="UP000011976">
    <property type="component" value="Unassembled WGS sequence"/>
</dbReference>
<dbReference type="InterPro" id="IPR001041">
    <property type="entry name" value="2Fe-2S_ferredoxin-type"/>
</dbReference>
<feature type="domain" description="2Fe-2S ferredoxin-type" evidence="3">
    <location>
        <begin position="65"/>
        <end position="178"/>
    </location>
</feature>
<keyword evidence="1" id="KW-0408">Iron</keyword>
<accession>M9LL71</accession>
<keyword evidence="2" id="KW-0411">Iron-sulfur</keyword>
<dbReference type="SUPFAM" id="SSF54292">
    <property type="entry name" value="2Fe-2S ferredoxin-like"/>
    <property type="match status" value="1"/>
</dbReference>
<evidence type="ECO:0000313" key="4">
    <source>
        <dbReference type="EMBL" id="GAC72246.1"/>
    </source>
</evidence>
<dbReference type="AlphaFoldDB" id="M9LL71"/>
<proteinExistence type="predicted"/>
<dbReference type="OrthoDB" id="17458at2759"/>
<dbReference type="STRING" id="1151754.M9LL71"/>
<dbReference type="Gene3D" id="3.10.20.30">
    <property type="match status" value="1"/>
</dbReference>
<dbReference type="EMBL" id="DF196773">
    <property type="protein sequence ID" value="GAC72246.1"/>
    <property type="molecule type" value="Genomic_DNA"/>
</dbReference>
<protein>
    <submittedName>
        <fullName evidence="4">Thioredoxin-like protein</fullName>
    </submittedName>
</protein>
<dbReference type="PANTHER" id="PTHR36839">
    <property type="entry name" value="METALLO-BETA-LACTAMASE FAMILY PROTEIN (AFU_ORTHOLOGUE AFUA_5G12770)"/>
    <property type="match status" value="1"/>
</dbReference>
<sequence>MVLSMSRNTARLLTVNLAAPTRATWRPLGYSSMRALRACPCSSAVPRCEPSTARSAAGDEEAEVEWISFAGRTVARSGLEEGETLLEAARAKGVELEGACDGNLACSTCHVVLEERIFGMLDRPSDQESDLLDLAHGLERCRDQHRRSLVQRRRVSCQARLSHRTSTRNAPLQAARSAASSSSIRSIRSLSRGFQPSLAMSAGPSEAAEAQSVTSMQAIWEQDADLAICTTCGNQYPSVQGPQECPVCYDDRQYPCPTGQAYTSPRELAGKTSFELVPEPEDERIIRVKLEPPVAIGQTPFILLTAQGVVVWDCCGFVSVDLMRRIQQQSPTGKVLAIFISHPHFFGTSLTWAKLLDCKVFISKPDRLWYQRGLESAPPHPDIAARKNFVVEVDQDTFTLPHLPSITLVRCGGHFPGSNVLHWDRDADAPEKQARRGAAVLCADTFMVMPDRKRFTFAYSFPNNIPLPPHDVERIWTQMRSFNWSATYGGWPGRHILTDSRATLLRCARYYVQMEGHSSEAFQELREARA</sequence>
<dbReference type="Gene3D" id="3.60.15.10">
    <property type="entry name" value="Ribonuclease Z/Hydroxyacylglutathione hydrolase-like"/>
    <property type="match status" value="1"/>
</dbReference>
<dbReference type="InterPro" id="IPR036010">
    <property type="entry name" value="2Fe-2S_ferredoxin-like_sf"/>
</dbReference>
<dbReference type="Pfam" id="PF00111">
    <property type="entry name" value="Fer2"/>
    <property type="match status" value="1"/>
</dbReference>
<name>M9LL71_PSEA3</name>
<organism evidence="4 5">
    <name type="scientific">Pseudozyma antarctica (strain T-34)</name>
    <name type="common">Yeast</name>
    <name type="synonym">Candida antarctica</name>
    <dbReference type="NCBI Taxonomy" id="1151754"/>
    <lineage>
        <taxon>Eukaryota</taxon>
        <taxon>Fungi</taxon>
        <taxon>Dikarya</taxon>
        <taxon>Basidiomycota</taxon>
        <taxon>Ustilaginomycotina</taxon>
        <taxon>Ustilaginomycetes</taxon>
        <taxon>Ustilaginales</taxon>
        <taxon>Ustilaginaceae</taxon>
        <taxon>Moesziomyces</taxon>
    </lineage>
</organism>
<evidence type="ECO:0000313" key="5">
    <source>
        <dbReference type="Proteomes" id="UP000011976"/>
    </source>
</evidence>
<evidence type="ECO:0000256" key="1">
    <source>
        <dbReference type="ARBA" id="ARBA00022714"/>
    </source>
</evidence>
<dbReference type="InterPro" id="IPR012675">
    <property type="entry name" value="Beta-grasp_dom_sf"/>
</dbReference>
<dbReference type="PROSITE" id="PS51085">
    <property type="entry name" value="2FE2S_FER_2"/>
    <property type="match status" value="1"/>
</dbReference>
<dbReference type="InterPro" id="IPR036866">
    <property type="entry name" value="RibonucZ/Hydroxyglut_hydro"/>
</dbReference>
<reference evidence="5" key="1">
    <citation type="journal article" date="2013" name="Genome Announc.">
        <title>Genome sequence of the basidiomycetous yeast Pseudozyma antarctica T-34, a producer of the glycolipid biosurfactants mannosylerythritol lipids.</title>
        <authorList>
            <person name="Morita T."/>
            <person name="Koike H."/>
            <person name="Koyama Y."/>
            <person name="Hagiwara H."/>
            <person name="Ito E."/>
            <person name="Fukuoka T."/>
            <person name="Imura T."/>
            <person name="Machida M."/>
            <person name="Kitamoto D."/>
        </authorList>
    </citation>
    <scope>NUCLEOTIDE SEQUENCE [LARGE SCALE GENOMIC DNA]</scope>
    <source>
        <strain evidence="5">T-34</strain>
    </source>
</reference>
<dbReference type="GO" id="GO:0051537">
    <property type="term" value="F:2 iron, 2 sulfur cluster binding"/>
    <property type="evidence" value="ECO:0007669"/>
    <property type="project" value="UniProtKB-KW"/>
</dbReference>
<dbReference type="CDD" id="cd00207">
    <property type="entry name" value="fer2"/>
    <property type="match status" value="1"/>
</dbReference>
<evidence type="ECO:0000259" key="3">
    <source>
        <dbReference type="PROSITE" id="PS51085"/>
    </source>
</evidence>
<dbReference type="SUPFAM" id="SSF56281">
    <property type="entry name" value="Metallo-hydrolase/oxidoreductase"/>
    <property type="match status" value="1"/>
</dbReference>
<dbReference type="PANTHER" id="PTHR36839:SF1">
    <property type="entry name" value="METALLO-BETA-LACTAMASE FAMILY PROTEIN (AFU_ORTHOLOGUE AFUA_5G12770)"/>
    <property type="match status" value="1"/>
</dbReference>
<keyword evidence="1" id="KW-0001">2Fe-2S</keyword>
<evidence type="ECO:0000256" key="2">
    <source>
        <dbReference type="ARBA" id="ARBA00023014"/>
    </source>
</evidence>
<keyword evidence="1" id="KW-0479">Metal-binding</keyword>